<dbReference type="Proteomes" id="UP001152797">
    <property type="component" value="Unassembled WGS sequence"/>
</dbReference>
<comment type="caution">
    <text evidence="8">The sequence shown here is derived from an EMBL/GenBank/DDBJ whole genome shotgun (WGS) entry which is preliminary data.</text>
</comment>
<comment type="similarity">
    <text evidence="1 4">Belongs to the thiolase-like superfamily. Thiolase family.</text>
</comment>
<feature type="domain" description="Thiolase N-terminal" evidence="6">
    <location>
        <begin position="255"/>
        <end position="507"/>
    </location>
</feature>
<protein>
    <submittedName>
        <fullName evidence="9">3-ketoacyl-CoA thiolase (Acetyl-Co A acyltransferase) (Beta-ketothiolase) (Fatty acid oxidation complex subunit beta)</fullName>
    </submittedName>
</protein>
<accession>A0A9P1FLA2</accession>
<evidence type="ECO:0000256" key="3">
    <source>
        <dbReference type="ARBA" id="ARBA00023315"/>
    </source>
</evidence>
<dbReference type="InterPro" id="IPR016039">
    <property type="entry name" value="Thiolase-like"/>
</dbReference>
<evidence type="ECO:0000313" key="10">
    <source>
        <dbReference type="Proteomes" id="UP001152797"/>
    </source>
</evidence>
<name>A0A9P1FLA2_9DINO</name>
<dbReference type="EMBL" id="CAMXCT030000424">
    <property type="protein sequence ID" value="CAL4765932.1"/>
    <property type="molecule type" value="Genomic_DNA"/>
</dbReference>
<dbReference type="OrthoDB" id="5404651at2759"/>
<dbReference type="InterPro" id="IPR020617">
    <property type="entry name" value="Thiolase_C"/>
</dbReference>
<reference evidence="9 10" key="2">
    <citation type="submission" date="2024-05" db="EMBL/GenBank/DDBJ databases">
        <authorList>
            <person name="Chen Y."/>
            <person name="Shah S."/>
            <person name="Dougan E. K."/>
            <person name="Thang M."/>
            <person name="Chan C."/>
        </authorList>
    </citation>
    <scope>NUCLEOTIDE SEQUENCE [LARGE SCALE GENOMIC DNA]</scope>
</reference>
<feature type="region of interest" description="Disordered" evidence="5">
    <location>
        <begin position="445"/>
        <end position="464"/>
    </location>
</feature>
<dbReference type="NCBIfam" id="TIGR01930">
    <property type="entry name" value="AcCoA-C-Actrans"/>
    <property type="match status" value="1"/>
</dbReference>
<dbReference type="Gene3D" id="3.40.47.10">
    <property type="match status" value="1"/>
</dbReference>
<dbReference type="AlphaFoldDB" id="A0A9P1FLA2"/>
<dbReference type="InterPro" id="IPR002155">
    <property type="entry name" value="Thiolase"/>
</dbReference>
<evidence type="ECO:0000256" key="4">
    <source>
        <dbReference type="RuleBase" id="RU003557"/>
    </source>
</evidence>
<dbReference type="EMBL" id="CAMXCT010000424">
    <property type="protein sequence ID" value="CAI3978620.1"/>
    <property type="molecule type" value="Genomic_DNA"/>
</dbReference>
<evidence type="ECO:0000313" key="8">
    <source>
        <dbReference type="EMBL" id="CAI3978620.1"/>
    </source>
</evidence>
<dbReference type="PANTHER" id="PTHR43365:SF1">
    <property type="entry name" value="ACETYL-COA C-ACYLTRANSFERASE"/>
    <property type="match status" value="1"/>
</dbReference>
<dbReference type="Pfam" id="PF02803">
    <property type="entry name" value="Thiolase_C"/>
    <property type="match status" value="1"/>
</dbReference>
<dbReference type="GO" id="GO:0016747">
    <property type="term" value="F:acyltransferase activity, transferring groups other than amino-acyl groups"/>
    <property type="evidence" value="ECO:0007669"/>
    <property type="project" value="InterPro"/>
</dbReference>
<keyword evidence="2 4" id="KW-0808">Transferase</keyword>
<evidence type="ECO:0000256" key="1">
    <source>
        <dbReference type="ARBA" id="ARBA00010982"/>
    </source>
</evidence>
<evidence type="ECO:0000259" key="7">
    <source>
        <dbReference type="Pfam" id="PF02803"/>
    </source>
</evidence>
<dbReference type="CDD" id="cd00751">
    <property type="entry name" value="thiolase"/>
    <property type="match status" value="1"/>
</dbReference>
<evidence type="ECO:0000259" key="6">
    <source>
        <dbReference type="Pfam" id="PF00108"/>
    </source>
</evidence>
<feature type="compositionally biased region" description="Basic and acidic residues" evidence="5">
    <location>
        <begin position="450"/>
        <end position="464"/>
    </location>
</feature>
<sequence>MLHEIIPMGGVNLAQWHGLCYGEESSWDDRAKSCKTRSCLAFKIRRCEAEKHWMVLRPRGRNGGWTTVTIEEYGLYCIPAAIEATPWILGNMANQQGLHRFCARVVWQSRQYQDQALAGEALVPMATPSEDNGTSTFIEKKEYSVSLARLSSSESREKARVAPWMQAEKRAQEREALAKACEEARKKDSDQSLADVANRRFVVDRVLPKAERHWHWQTCFFLDLTSIGDGLDGTANLADANADVFGNQWVGPSEGYHPGELGAAVCDALIERQKINGAEVEDVVFGCLGQVGAQAANIARTVVLSSRLLPETVPGTSVDRQAGSSQQAIHAAAQAVMSGVHDCCIAGGVEVMSTVPLLSNILDGMKAGHGFPMTEIMTEKYKDKMKAFEQFGISSNAFSQFGGAELLAKKYNLSREDVDRFAAISQQRAVESTKAGKFKDEIVPLPVKRGGKEGPSEGIHSEDEGIRPNVTLESLGKLKAFFPNGVLTPGSSSQICDGASAMLICNERGLQKLGLKPMARIHSLALAATDPVVMLEGPVPATRTALDKVKMKIEDIDLYEINEAFGSVPLAWQKALGADIEKMNATRLQQVESEGPR</sequence>
<evidence type="ECO:0000256" key="2">
    <source>
        <dbReference type="ARBA" id="ARBA00022679"/>
    </source>
</evidence>
<dbReference type="PANTHER" id="PTHR43365">
    <property type="entry name" value="BLR7806 PROTEIN"/>
    <property type="match status" value="1"/>
</dbReference>
<keyword evidence="3 4" id="KW-0012">Acyltransferase</keyword>
<dbReference type="EMBL" id="CAMXCT020000424">
    <property type="protein sequence ID" value="CAL1131995.1"/>
    <property type="molecule type" value="Genomic_DNA"/>
</dbReference>
<evidence type="ECO:0000313" key="9">
    <source>
        <dbReference type="EMBL" id="CAL4765932.1"/>
    </source>
</evidence>
<keyword evidence="10" id="KW-1185">Reference proteome</keyword>
<organism evidence="8">
    <name type="scientific">Cladocopium goreaui</name>
    <dbReference type="NCBI Taxonomy" id="2562237"/>
    <lineage>
        <taxon>Eukaryota</taxon>
        <taxon>Sar</taxon>
        <taxon>Alveolata</taxon>
        <taxon>Dinophyceae</taxon>
        <taxon>Suessiales</taxon>
        <taxon>Symbiodiniaceae</taxon>
        <taxon>Cladocopium</taxon>
    </lineage>
</organism>
<dbReference type="SUPFAM" id="SSF53901">
    <property type="entry name" value="Thiolase-like"/>
    <property type="match status" value="2"/>
</dbReference>
<dbReference type="Pfam" id="PF00108">
    <property type="entry name" value="Thiolase_N"/>
    <property type="match status" value="1"/>
</dbReference>
<reference evidence="8" key="1">
    <citation type="submission" date="2022-10" db="EMBL/GenBank/DDBJ databases">
        <authorList>
            <person name="Chen Y."/>
            <person name="Dougan E. K."/>
            <person name="Chan C."/>
            <person name="Rhodes N."/>
            <person name="Thang M."/>
        </authorList>
    </citation>
    <scope>NUCLEOTIDE SEQUENCE</scope>
</reference>
<gene>
    <name evidence="8" type="ORF">C1SCF055_LOCUS6657</name>
</gene>
<proteinExistence type="inferred from homology"/>
<evidence type="ECO:0000256" key="5">
    <source>
        <dbReference type="SAM" id="MobiDB-lite"/>
    </source>
</evidence>
<dbReference type="InterPro" id="IPR020616">
    <property type="entry name" value="Thiolase_N"/>
</dbReference>
<feature type="domain" description="Thiolase C-terminal" evidence="7">
    <location>
        <begin position="515"/>
        <end position="585"/>
    </location>
</feature>